<dbReference type="AlphaFoldDB" id="A0A7Z0WT74"/>
<protein>
    <submittedName>
        <fullName evidence="1">Uncharacterized protein</fullName>
    </submittedName>
</protein>
<comment type="caution">
    <text evidence="1">The sequence shown here is derived from an EMBL/GenBank/DDBJ whole genome shotgun (WGS) entry which is preliminary data.</text>
</comment>
<name>A0A7Z0WT74_9BACI</name>
<reference evidence="1 2" key="1">
    <citation type="journal article" date="2016" name="Front. Microbiol.">
        <title>High-Level Heat Resistance of Spores of Bacillus amyloliquefaciens and Bacillus licheniformis Results from the Presence of a spoVA Operon in a Tn1546 Transposon.</title>
        <authorList>
            <person name="Berendsen E.M."/>
            <person name="Koning R.A."/>
            <person name="Boekhorst J."/>
            <person name="de Jong A."/>
            <person name="Kuipers O.P."/>
            <person name="Wells-Bennik M.H."/>
        </authorList>
    </citation>
    <scope>NUCLEOTIDE SEQUENCE [LARGE SCALE GENOMIC DNA]</scope>
    <source>
        <strain evidence="1 2">B4121</strain>
    </source>
</reference>
<proteinExistence type="predicted"/>
<evidence type="ECO:0000313" key="1">
    <source>
        <dbReference type="EMBL" id="OLF87059.1"/>
    </source>
</evidence>
<gene>
    <name evidence="1" type="ORF">B4121_4508</name>
</gene>
<organism evidence="1 2">
    <name type="scientific">Bacillus paralicheniformis</name>
    <dbReference type="NCBI Taxonomy" id="1648923"/>
    <lineage>
        <taxon>Bacteria</taxon>
        <taxon>Bacillati</taxon>
        <taxon>Bacillota</taxon>
        <taxon>Bacilli</taxon>
        <taxon>Bacillales</taxon>
        <taxon>Bacillaceae</taxon>
        <taxon>Bacillus</taxon>
    </lineage>
</organism>
<dbReference type="Proteomes" id="UP000185604">
    <property type="component" value="Unassembled WGS sequence"/>
</dbReference>
<sequence length="48" mass="5656">MRTQVFNFYTDDEKFQLICIQALFSSCLYSLLKMEVIIDHEQHNIGAT</sequence>
<evidence type="ECO:0000313" key="2">
    <source>
        <dbReference type="Proteomes" id="UP000185604"/>
    </source>
</evidence>
<dbReference type="EMBL" id="LKPO01000027">
    <property type="protein sequence ID" value="OLF87059.1"/>
    <property type="molecule type" value="Genomic_DNA"/>
</dbReference>
<accession>A0A7Z0WT74</accession>
<dbReference type="PROSITE" id="PS51257">
    <property type="entry name" value="PROKAR_LIPOPROTEIN"/>
    <property type="match status" value="1"/>
</dbReference>